<dbReference type="Pfam" id="PF01370">
    <property type="entry name" value="Epimerase"/>
    <property type="match status" value="1"/>
</dbReference>
<dbReference type="OrthoDB" id="2735536at2759"/>
<dbReference type="FunFam" id="3.40.50.720:FF:000191">
    <property type="entry name" value="Methylglyoxal reductase (NADPH-dependent)"/>
    <property type="match status" value="1"/>
</dbReference>
<organism evidence="4 5">
    <name type="scientific">Rhizodiscina lignyota</name>
    <dbReference type="NCBI Taxonomy" id="1504668"/>
    <lineage>
        <taxon>Eukaryota</taxon>
        <taxon>Fungi</taxon>
        <taxon>Dikarya</taxon>
        <taxon>Ascomycota</taxon>
        <taxon>Pezizomycotina</taxon>
        <taxon>Dothideomycetes</taxon>
        <taxon>Pleosporomycetidae</taxon>
        <taxon>Aulographales</taxon>
        <taxon>Rhizodiscinaceae</taxon>
        <taxon>Rhizodiscina</taxon>
    </lineage>
</organism>
<comment type="caution">
    <text evidence="4">The sequence shown here is derived from an EMBL/GenBank/DDBJ whole genome shotgun (WGS) entry which is preliminary data.</text>
</comment>
<dbReference type="GO" id="GO:0016616">
    <property type="term" value="F:oxidoreductase activity, acting on the CH-OH group of donors, NAD or NADP as acceptor"/>
    <property type="evidence" value="ECO:0007669"/>
    <property type="project" value="TreeGrafter"/>
</dbReference>
<dbReference type="InterPro" id="IPR001509">
    <property type="entry name" value="Epimerase_deHydtase"/>
</dbReference>
<dbReference type="Gene3D" id="3.40.50.720">
    <property type="entry name" value="NAD(P)-binding Rossmann-like Domain"/>
    <property type="match status" value="1"/>
</dbReference>
<reference evidence="4" key="1">
    <citation type="journal article" date="2020" name="Stud. Mycol.">
        <title>101 Dothideomycetes genomes: a test case for predicting lifestyles and emergence of pathogens.</title>
        <authorList>
            <person name="Haridas S."/>
            <person name="Albert R."/>
            <person name="Binder M."/>
            <person name="Bloem J."/>
            <person name="Labutti K."/>
            <person name="Salamov A."/>
            <person name="Andreopoulos B."/>
            <person name="Baker S."/>
            <person name="Barry K."/>
            <person name="Bills G."/>
            <person name="Bluhm B."/>
            <person name="Cannon C."/>
            <person name="Castanera R."/>
            <person name="Culley D."/>
            <person name="Daum C."/>
            <person name="Ezra D."/>
            <person name="Gonzalez J."/>
            <person name="Henrissat B."/>
            <person name="Kuo A."/>
            <person name="Liang C."/>
            <person name="Lipzen A."/>
            <person name="Lutzoni F."/>
            <person name="Magnuson J."/>
            <person name="Mondo S."/>
            <person name="Nolan M."/>
            <person name="Ohm R."/>
            <person name="Pangilinan J."/>
            <person name="Park H.-J."/>
            <person name="Ramirez L."/>
            <person name="Alfaro M."/>
            <person name="Sun H."/>
            <person name="Tritt A."/>
            <person name="Yoshinaga Y."/>
            <person name="Zwiers L.-H."/>
            <person name="Turgeon B."/>
            <person name="Goodwin S."/>
            <person name="Spatafora J."/>
            <person name="Crous P."/>
            <person name="Grigoriev I."/>
        </authorList>
    </citation>
    <scope>NUCLEOTIDE SEQUENCE</scope>
    <source>
        <strain evidence="4">CBS 133067</strain>
    </source>
</reference>
<name>A0A9P4IG28_9PEZI</name>
<keyword evidence="1" id="KW-0560">Oxidoreductase</keyword>
<proteinExistence type="inferred from homology"/>
<accession>A0A9P4IG28</accession>
<comment type="similarity">
    <text evidence="2">Belongs to the NAD(P)-dependent epimerase/dehydratase family. Dihydroflavonol-4-reductase subfamily.</text>
</comment>
<feature type="domain" description="NAD-dependent epimerase/dehydratase" evidence="3">
    <location>
        <begin position="3"/>
        <end position="255"/>
    </location>
</feature>
<protein>
    <submittedName>
        <fullName evidence="4">Dihydroflavonol-4-reductase</fullName>
    </submittedName>
</protein>
<dbReference type="PANTHER" id="PTHR10366:SF564">
    <property type="entry name" value="STEROL-4-ALPHA-CARBOXYLATE 3-DEHYDROGENASE, DECARBOXYLATING"/>
    <property type="match status" value="1"/>
</dbReference>
<dbReference type="InterPro" id="IPR050425">
    <property type="entry name" value="NAD(P)_dehydrat-like"/>
</dbReference>
<evidence type="ECO:0000256" key="2">
    <source>
        <dbReference type="ARBA" id="ARBA00023445"/>
    </source>
</evidence>
<evidence type="ECO:0000256" key="1">
    <source>
        <dbReference type="ARBA" id="ARBA00023002"/>
    </source>
</evidence>
<dbReference type="SUPFAM" id="SSF51735">
    <property type="entry name" value="NAD(P)-binding Rossmann-fold domains"/>
    <property type="match status" value="1"/>
</dbReference>
<dbReference type="AlphaFoldDB" id="A0A9P4IG28"/>
<gene>
    <name evidence="4" type="ORF">NA57DRAFT_74681</name>
</gene>
<evidence type="ECO:0000259" key="3">
    <source>
        <dbReference type="Pfam" id="PF01370"/>
    </source>
</evidence>
<evidence type="ECO:0000313" key="4">
    <source>
        <dbReference type="EMBL" id="KAF2101091.1"/>
    </source>
</evidence>
<dbReference type="InterPro" id="IPR036291">
    <property type="entry name" value="NAD(P)-bd_dom_sf"/>
</dbReference>
<keyword evidence="5" id="KW-1185">Reference proteome</keyword>
<evidence type="ECO:0000313" key="5">
    <source>
        <dbReference type="Proteomes" id="UP000799772"/>
    </source>
</evidence>
<dbReference type="CDD" id="cd05227">
    <property type="entry name" value="AR_SDR_e"/>
    <property type="match status" value="1"/>
</dbReference>
<sequence length="333" mass="36771">MKVLLTGGSGLIAAHCLDYLLQHGHDVVVTVRSHEKGKKMLSSHPDHAKSRVSYVIVEDIAKEDAFKDAVKSDLPFEAVLHTASPFHFHPTDFKKDLIEPAIIGTTGILKAIKASAPTVKIVVITSSFAAMVNALNPPKIYDETCWNPVRFEQAQESANIAYRVGKTYAEKAAWEFVENERPNFQVATILPTLVLGPTVHYLNSLDSLNTSNERLRDMILGKMKDGLAPTGYFLWADVRDVALAHVKAMEIPAAAGKRFFCAAGYVDNTAIADAIKEGYPQLATKLPNNYESDLRRDIYGFDNSQTRNILGIEYRPLKQCIIDTVKSLQEVGA</sequence>
<dbReference type="Proteomes" id="UP000799772">
    <property type="component" value="Unassembled WGS sequence"/>
</dbReference>
<dbReference type="PANTHER" id="PTHR10366">
    <property type="entry name" value="NAD DEPENDENT EPIMERASE/DEHYDRATASE"/>
    <property type="match status" value="1"/>
</dbReference>
<dbReference type="EMBL" id="ML978124">
    <property type="protein sequence ID" value="KAF2101091.1"/>
    <property type="molecule type" value="Genomic_DNA"/>
</dbReference>